<dbReference type="EMBL" id="JBEYRS010000022">
    <property type="protein sequence ID" value="MEW2367166.1"/>
    <property type="molecule type" value="Genomic_DNA"/>
</dbReference>
<protein>
    <recommendedName>
        <fullName evidence="4">Restriction endonuclease</fullName>
    </recommendedName>
</protein>
<organism evidence="2 3">
    <name type="scientific">Streptomyces huasconensis</name>
    <dbReference type="NCBI Taxonomy" id="1854574"/>
    <lineage>
        <taxon>Bacteria</taxon>
        <taxon>Bacillati</taxon>
        <taxon>Actinomycetota</taxon>
        <taxon>Actinomycetes</taxon>
        <taxon>Kitasatosporales</taxon>
        <taxon>Streptomycetaceae</taxon>
        <taxon>Streptomyces</taxon>
    </lineage>
</organism>
<evidence type="ECO:0000313" key="2">
    <source>
        <dbReference type="EMBL" id="MEW2367166.1"/>
    </source>
</evidence>
<evidence type="ECO:0008006" key="4">
    <source>
        <dbReference type="Google" id="ProtNLM"/>
    </source>
</evidence>
<evidence type="ECO:0000256" key="1">
    <source>
        <dbReference type="SAM" id="MobiDB-lite"/>
    </source>
</evidence>
<accession>A0ABV3M641</accession>
<comment type="caution">
    <text evidence="2">The sequence shown here is derived from an EMBL/GenBank/DDBJ whole genome shotgun (WGS) entry which is preliminary data.</text>
</comment>
<keyword evidence="3" id="KW-1185">Reference proteome</keyword>
<sequence length="210" mass="22570">MARGAPPTPVTDRSWADEWVTVRCPACGRRCQWPQPELDCACGTVLRLAVVPIARAAAPPRHVAPPAPAHIPLPRTAPRPRPAFRPAPIRDARDAVATAALYLRWLGYRDTRSATRRPPSGTRITARGMVAQVDPGLRRIAARDIECLWLTAMTAAGDTPLARAFFCLAGYTDEARARADTLGVPLFTIDLTGTPQPVNGAADELVARGA</sequence>
<feature type="region of interest" description="Disordered" evidence="1">
    <location>
        <begin position="61"/>
        <end position="81"/>
    </location>
</feature>
<dbReference type="RefSeq" id="WP_359972750.1">
    <property type="nucleotide sequence ID" value="NZ_JBEYRS010000022.1"/>
</dbReference>
<proteinExistence type="predicted"/>
<dbReference type="Proteomes" id="UP001553843">
    <property type="component" value="Unassembled WGS sequence"/>
</dbReference>
<evidence type="ECO:0000313" key="3">
    <source>
        <dbReference type="Proteomes" id="UP001553843"/>
    </source>
</evidence>
<feature type="compositionally biased region" description="Pro residues" evidence="1">
    <location>
        <begin position="62"/>
        <end position="81"/>
    </location>
</feature>
<gene>
    <name evidence="2" type="ORF">AB0887_35150</name>
</gene>
<name>A0ABV3M641_9ACTN</name>
<reference evidence="2 3" key="1">
    <citation type="submission" date="2024-06" db="EMBL/GenBank/DDBJ databases">
        <title>The Natural Products Discovery Center: Release of the First 8490 Sequenced Strains for Exploring Actinobacteria Biosynthetic Diversity.</title>
        <authorList>
            <person name="Kalkreuter E."/>
            <person name="Kautsar S.A."/>
            <person name="Yang D."/>
            <person name="Bader C.D."/>
            <person name="Teijaro C.N."/>
            <person name="Fluegel L."/>
            <person name="Davis C.M."/>
            <person name="Simpson J.R."/>
            <person name="Lauterbach L."/>
            <person name="Steele A.D."/>
            <person name="Gui C."/>
            <person name="Meng S."/>
            <person name="Li G."/>
            <person name="Viehrig K."/>
            <person name="Ye F."/>
            <person name="Su P."/>
            <person name="Kiefer A.F."/>
            <person name="Nichols A."/>
            <person name="Cepeda A.J."/>
            <person name="Yan W."/>
            <person name="Fan B."/>
            <person name="Jiang Y."/>
            <person name="Adhikari A."/>
            <person name="Zheng C.-J."/>
            <person name="Schuster L."/>
            <person name="Cowan T.M."/>
            <person name="Smanski M.J."/>
            <person name="Chevrette M.G."/>
            <person name="De Carvalho L.P.S."/>
            <person name="Shen B."/>
        </authorList>
    </citation>
    <scope>NUCLEOTIDE SEQUENCE [LARGE SCALE GENOMIC DNA]</scope>
    <source>
        <strain evidence="2 3">NPDC047833</strain>
    </source>
</reference>